<dbReference type="Proteomes" id="UP000632535">
    <property type="component" value="Unassembled WGS sequence"/>
</dbReference>
<keyword evidence="4" id="KW-1185">Reference proteome</keyword>
<feature type="chain" id="PRO_5046730297" description="Heavy metal-binding domain-containing protein" evidence="2">
    <location>
        <begin position="24"/>
        <end position="319"/>
    </location>
</feature>
<evidence type="ECO:0000256" key="1">
    <source>
        <dbReference type="SAM" id="MobiDB-lite"/>
    </source>
</evidence>
<keyword evidence="2" id="KW-0732">Signal</keyword>
<gene>
    <name evidence="3" type="ORF">GCM10007368_11540</name>
</gene>
<dbReference type="EMBL" id="BMDG01000003">
    <property type="protein sequence ID" value="GGI06513.1"/>
    <property type="molecule type" value="Genomic_DNA"/>
</dbReference>
<sequence>MNAAGRLTAYGAGLAVAFTGAFAVAGAVVPDDAADQTAQARQEVEGEQMDDHAAAGQEHPGQAPAVEDVRGLAIAQDGFLLTPVRSPGAVGEAGDLSFQVQDAAGEPVVDYRTAHDKDLHLIVVRADGSGYRHVHPRLDPTTGTWSIPWRWAEAGTYRVFVDFVPATGDDEKNVTLSRTVQVAGDVEPTTPEPTATDEVDGFTVDVSGELTAGSTSELTVSVRRDGEPVTTLEPYLGAFGHLVALREGDLAYLHVHAAGDEPAEGDTAGPEIGFAATAPTPGRYLLYLDFQVDGKVRTAELVLDAGAAHGTPDTSDHGH</sequence>
<dbReference type="RefSeq" id="WP_188522700.1">
    <property type="nucleotide sequence ID" value="NZ_BMDG01000003.1"/>
</dbReference>
<evidence type="ECO:0008006" key="5">
    <source>
        <dbReference type="Google" id="ProtNLM"/>
    </source>
</evidence>
<evidence type="ECO:0000256" key="2">
    <source>
        <dbReference type="SAM" id="SignalP"/>
    </source>
</evidence>
<comment type="caution">
    <text evidence="3">The sequence shown here is derived from an EMBL/GenBank/DDBJ whole genome shotgun (WGS) entry which is preliminary data.</text>
</comment>
<evidence type="ECO:0000313" key="4">
    <source>
        <dbReference type="Proteomes" id="UP000632535"/>
    </source>
</evidence>
<protein>
    <recommendedName>
        <fullName evidence="5">Heavy metal-binding domain-containing protein</fullName>
    </recommendedName>
</protein>
<accession>A0ABQ2B5J2</accession>
<feature type="signal peptide" evidence="2">
    <location>
        <begin position="1"/>
        <end position="23"/>
    </location>
</feature>
<name>A0ABQ2B5J2_9MICO</name>
<feature type="region of interest" description="Disordered" evidence="1">
    <location>
        <begin position="35"/>
        <end position="63"/>
    </location>
</feature>
<evidence type="ECO:0000313" key="3">
    <source>
        <dbReference type="EMBL" id="GGI06513.1"/>
    </source>
</evidence>
<organism evidence="3 4">
    <name type="scientific">Isoptericola cucumis</name>
    <dbReference type="NCBI Taxonomy" id="1776856"/>
    <lineage>
        <taxon>Bacteria</taxon>
        <taxon>Bacillati</taxon>
        <taxon>Actinomycetota</taxon>
        <taxon>Actinomycetes</taxon>
        <taxon>Micrococcales</taxon>
        <taxon>Promicromonosporaceae</taxon>
        <taxon>Isoptericola</taxon>
    </lineage>
</organism>
<proteinExistence type="predicted"/>
<reference evidence="4" key="1">
    <citation type="journal article" date="2019" name="Int. J. Syst. Evol. Microbiol.">
        <title>The Global Catalogue of Microorganisms (GCM) 10K type strain sequencing project: providing services to taxonomists for standard genome sequencing and annotation.</title>
        <authorList>
            <consortium name="The Broad Institute Genomics Platform"/>
            <consortium name="The Broad Institute Genome Sequencing Center for Infectious Disease"/>
            <person name="Wu L."/>
            <person name="Ma J."/>
        </authorList>
    </citation>
    <scope>NUCLEOTIDE SEQUENCE [LARGE SCALE GENOMIC DNA]</scope>
    <source>
        <strain evidence="4">CCM 8653</strain>
    </source>
</reference>